<evidence type="ECO:0000313" key="2">
    <source>
        <dbReference type="EMBL" id="KAF5206598.1"/>
    </source>
</evidence>
<keyword evidence="3" id="KW-1185">Reference proteome</keyword>
<dbReference type="InterPro" id="IPR001623">
    <property type="entry name" value="DnaJ_domain"/>
</dbReference>
<accession>A0A7J6XCE7</accession>
<dbReference type="OrthoDB" id="442087at2759"/>
<organism evidence="2 3">
    <name type="scientific">Thalictrum thalictroides</name>
    <name type="common">Rue-anemone</name>
    <name type="synonym">Anemone thalictroides</name>
    <dbReference type="NCBI Taxonomy" id="46969"/>
    <lineage>
        <taxon>Eukaryota</taxon>
        <taxon>Viridiplantae</taxon>
        <taxon>Streptophyta</taxon>
        <taxon>Embryophyta</taxon>
        <taxon>Tracheophyta</taxon>
        <taxon>Spermatophyta</taxon>
        <taxon>Magnoliopsida</taxon>
        <taxon>Ranunculales</taxon>
        <taxon>Ranunculaceae</taxon>
        <taxon>Thalictroideae</taxon>
        <taxon>Thalictrum</taxon>
    </lineage>
</organism>
<feature type="domain" description="J" evidence="1">
    <location>
        <begin position="2"/>
        <end position="72"/>
    </location>
</feature>
<dbReference type="InterPro" id="IPR036869">
    <property type="entry name" value="J_dom_sf"/>
</dbReference>
<dbReference type="PRINTS" id="PR00625">
    <property type="entry name" value="JDOMAIN"/>
</dbReference>
<dbReference type="PROSITE" id="PS00636">
    <property type="entry name" value="DNAJ_1"/>
    <property type="match status" value="1"/>
</dbReference>
<evidence type="ECO:0000259" key="1">
    <source>
        <dbReference type="PROSITE" id="PS50076"/>
    </source>
</evidence>
<dbReference type="InterPro" id="IPR050817">
    <property type="entry name" value="DjlA_DnaK_co-chaperone"/>
</dbReference>
<protein>
    <submittedName>
        <fullName evidence="2">Chaperone protein dnaj</fullName>
    </submittedName>
</protein>
<dbReference type="EMBL" id="JABWDY010002503">
    <property type="protein sequence ID" value="KAF5206598.1"/>
    <property type="molecule type" value="Genomic_DNA"/>
</dbReference>
<feature type="non-terminal residue" evidence="2">
    <location>
        <position position="94"/>
    </location>
</feature>
<dbReference type="AlphaFoldDB" id="A0A7J6XCE7"/>
<dbReference type="SUPFAM" id="SSF46565">
    <property type="entry name" value="Chaperone J-domain"/>
    <property type="match status" value="1"/>
</dbReference>
<name>A0A7J6XCE7_THATH</name>
<comment type="caution">
    <text evidence="2">The sequence shown here is derived from an EMBL/GenBank/DDBJ whole genome shotgun (WGS) entry which is preliminary data.</text>
</comment>
<dbReference type="PANTHER" id="PTHR24074">
    <property type="entry name" value="CO-CHAPERONE PROTEIN DJLA"/>
    <property type="match status" value="1"/>
</dbReference>
<gene>
    <name evidence="2" type="ORF">FRX31_003816</name>
</gene>
<sequence length="94" mass="10712">MDPYKVLGVNKKASKAQIKQAFRNLALNFHPDKHSHSSKIIRDNALLRFKQASLAYQILIDDTKRANYDLRSSSSVYANHNNNYHASSRNHNGS</sequence>
<dbReference type="PROSITE" id="PS50076">
    <property type="entry name" value="DNAJ_2"/>
    <property type="match status" value="1"/>
</dbReference>
<dbReference type="Gene3D" id="1.10.287.110">
    <property type="entry name" value="DnaJ domain"/>
    <property type="match status" value="1"/>
</dbReference>
<evidence type="ECO:0000313" key="3">
    <source>
        <dbReference type="Proteomes" id="UP000554482"/>
    </source>
</evidence>
<dbReference type="SMART" id="SM00271">
    <property type="entry name" value="DnaJ"/>
    <property type="match status" value="1"/>
</dbReference>
<dbReference type="CDD" id="cd06257">
    <property type="entry name" value="DnaJ"/>
    <property type="match status" value="1"/>
</dbReference>
<reference evidence="2 3" key="1">
    <citation type="submission" date="2020-06" db="EMBL/GenBank/DDBJ databases">
        <title>Transcriptomic and genomic resources for Thalictrum thalictroides and T. hernandezii: Facilitating candidate gene discovery in an emerging model plant lineage.</title>
        <authorList>
            <person name="Arias T."/>
            <person name="Riano-Pachon D.M."/>
            <person name="Di Stilio V.S."/>
        </authorList>
    </citation>
    <scope>NUCLEOTIDE SEQUENCE [LARGE SCALE GENOMIC DNA]</scope>
    <source>
        <strain evidence="3">cv. WT478/WT964</strain>
        <tissue evidence="2">Leaves</tissue>
    </source>
</reference>
<dbReference type="Proteomes" id="UP000554482">
    <property type="component" value="Unassembled WGS sequence"/>
</dbReference>
<proteinExistence type="predicted"/>
<dbReference type="Pfam" id="PF00226">
    <property type="entry name" value="DnaJ"/>
    <property type="match status" value="1"/>
</dbReference>
<dbReference type="InterPro" id="IPR018253">
    <property type="entry name" value="DnaJ_domain_CS"/>
</dbReference>